<comment type="caution">
    <text evidence="1">The sequence shown here is derived from an EMBL/GenBank/DDBJ whole genome shotgun (WGS) entry which is preliminary data.</text>
</comment>
<feature type="non-terminal residue" evidence="1">
    <location>
        <position position="1"/>
    </location>
</feature>
<reference evidence="1" key="1">
    <citation type="journal article" date="2014" name="Front. Microbiol.">
        <title>High frequency of phylogenetically diverse reductive dehalogenase-homologous genes in deep subseafloor sedimentary metagenomes.</title>
        <authorList>
            <person name="Kawai M."/>
            <person name="Futagami T."/>
            <person name="Toyoda A."/>
            <person name="Takaki Y."/>
            <person name="Nishi S."/>
            <person name="Hori S."/>
            <person name="Arai W."/>
            <person name="Tsubouchi T."/>
            <person name="Morono Y."/>
            <person name="Uchiyama I."/>
            <person name="Ito T."/>
            <person name="Fujiyama A."/>
            <person name="Inagaki F."/>
            <person name="Takami H."/>
        </authorList>
    </citation>
    <scope>NUCLEOTIDE SEQUENCE</scope>
    <source>
        <strain evidence="1">Expedition CK06-06</strain>
    </source>
</reference>
<organism evidence="1">
    <name type="scientific">marine sediment metagenome</name>
    <dbReference type="NCBI Taxonomy" id="412755"/>
    <lineage>
        <taxon>unclassified sequences</taxon>
        <taxon>metagenomes</taxon>
        <taxon>ecological metagenomes</taxon>
    </lineage>
</organism>
<evidence type="ECO:0008006" key="2">
    <source>
        <dbReference type="Google" id="ProtNLM"/>
    </source>
</evidence>
<accession>X1VQF7</accession>
<proteinExistence type="predicted"/>
<gene>
    <name evidence="1" type="ORF">S12H4_55668</name>
</gene>
<name>X1VQF7_9ZZZZ</name>
<sequence length="79" mass="8710">EGEASADLLEIYEKGSFIRRTARLDLRHLAVSVINGADAVVSWNFRDIVTIGCIKAEYLVETIGLVELRNLASREDSGC</sequence>
<protein>
    <recommendedName>
        <fullName evidence="2">PIN domain-containing protein</fullName>
    </recommendedName>
</protein>
<evidence type="ECO:0000313" key="1">
    <source>
        <dbReference type="EMBL" id="GAJ22497.1"/>
    </source>
</evidence>
<dbReference type="EMBL" id="BARW01035735">
    <property type="protein sequence ID" value="GAJ22497.1"/>
    <property type="molecule type" value="Genomic_DNA"/>
</dbReference>
<dbReference type="AlphaFoldDB" id="X1VQF7"/>